<dbReference type="Proteomes" id="UP001519332">
    <property type="component" value="Unassembled WGS sequence"/>
</dbReference>
<keyword evidence="1" id="KW-1133">Transmembrane helix</keyword>
<name>A0ABS4TMG0_9PSEU</name>
<keyword evidence="3" id="KW-1185">Reference proteome</keyword>
<feature type="transmembrane region" description="Helical" evidence="1">
    <location>
        <begin position="87"/>
        <end position="108"/>
    </location>
</feature>
<reference evidence="2 3" key="1">
    <citation type="submission" date="2021-03" db="EMBL/GenBank/DDBJ databases">
        <title>Sequencing the genomes of 1000 actinobacteria strains.</title>
        <authorList>
            <person name="Klenk H.-P."/>
        </authorList>
    </citation>
    <scope>NUCLEOTIDE SEQUENCE [LARGE SCALE GENOMIC DNA]</scope>
    <source>
        <strain evidence="2 3">DSM 46670</strain>
    </source>
</reference>
<organism evidence="2 3">
    <name type="scientific">Kibdelosporangium banguiense</name>
    <dbReference type="NCBI Taxonomy" id="1365924"/>
    <lineage>
        <taxon>Bacteria</taxon>
        <taxon>Bacillati</taxon>
        <taxon>Actinomycetota</taxon>
        <taxon>Actinomycetes</taxon>
        <taxon>Pseudonocardiales</taxon>
        <taxon>Pseudonocardiaceae</taxon>
        <taxon>Kibdelosporangium</taxon>
    </lineage>
</organism>
<sequence length="155" mass="15714">MRTLMPRIGAVGAATGLVTLILGTFLAWTRSGSVYRDSYQSLGLLKQLGFMGAFPALDFFLQGWLAVIPAVAIAIALYALGLRRSAAGLAAVLAILMGTIAGVAAVQGGGTNGLVGIASAGPVVTFIGALLALLGAVTVLVSQRTRMKQQTGGEP</sequence>
<protein>
    <submittedName>
        <fullName evidence="2">Uncharacterized protein</fullName>
    </submittedName>
</protein>
<evidence type="ECO:0000313" key="3">
    <source>
        <dbReference type="Proteomes" id="UP001519332"/>
    </source>
</evidence>
<gene>
    <name evidence="2" type="ORF">JOF56_005975</name>
</gene>
<proteinExistence type="predicted"/>
<evidence type="ECO:0000313" key="2">
    <source>
        <dbReference type="EMBL" id="MBP2325590.1"/>
    </source>
</evidence>
<keyword evidence="1" id="KW-0472">Membrane</keyword>
<keyword evidence="1" id="KW-0812">Transmembrane</keyword>
<feature type="transmembrane region" description="Helical" evidence="1">
    <location>
        <begin position="114"/>
        <end position="141"/>
    </location>
</feature>
<dbReference type="RefSeq" id="WP_209642767.1">
    <property type="nucleotide sequence ID" value="NZ_JAGINW010000001.1"/>
</dbReference>
<dbReference type="EMBL" id="JAGINW010000001">
    <property type="protein sequence ID" value="MBP2325590.1"/>
    <property type="molecule type" value="Genomic_DNA"/>
</dbReference>
<accession>A0ABS4TMG0</accession>
<feature type="transmembrane region" description="Helical" evidence="1">
    <location>
        <begin position="60"/>
        <end position="80"/>
    </location>
</feature>
<evidence type="ECO:0000256" key="1">
    <source>
        <dbReference type="SAM" id="Phobius"/>
    </source>
</evidence>
<comment type="caution">
    <text evidence="2">The sequence shown here is derived from an EMBL/GenBank/DDBJ whole genome shotgun (WGS) entry which is preliminary data.</text>
</comment>